<reference evidence="2 3" key="1">
    <citation type="submission" date="2019-07" db="EMBL/GenBank/DDBJ databases">
        <title>Microlunatus dokdonensis sp. nov. isolated from the rhizospheric soil of the wild plant Elymus tsukushiensis.</title>
        <authorList>
            <person name="Ghim S.-Y."/>
            <person name="Hwang Y.-J."/>
            <person name="Son J.-S."/>
            <person name="Shin J.-H."/>
        </authorList>
    </citation>
    <scope>NUCLEOTIDE SEQUENCE [LARGE SCALE GENOMIC DNA]</scope>
    <source>
        <strain evidence="2 3">KUDC0627</strain>
    </source>
</reference>
<dbReference type="GO" id="GO:0003677">
    <property type="term" value="F:DNA binding"/>
    <property type="evidence" value="ECO:0007669"/>
    <property type="project" value="InterPro"/>
</dbReference>
<dbReference type="OrthoDB" id="3789542at2"/>
<dbReference type="RefSeq" id="WP_143984812.1">
    <property type="nucleotide sequence ID" value="NZ_CP041692.1"/>
</dbReference>
<protein>
    <submittedName>
        <fullName evidence="2">Helix-turn-helix domain-containing protein</fullName>
    </submittedName>
</protein>
<dbReference type="Proteomes" id="UP000319263">
    <property type="component" value="Chromosome"/>
</dbReference>
<dbReference type="InterPro" id="IPR010093">
    <property type="entry name" value="SinI_DNA-bd"/>
</dbReference>
<keyword evidence="3" id="KW-1185">Reference proteome</keyword>
<dbReference type="AlphaFoldDB" id="A0A516PUF6"/>
<organism evidence="2 3">
    <name type="scientific">Microlunatus elymi</name>
    <dbReference type="NCBI Taxonomy" id="2596828"/>
    <lineage>
        <taxon>Bacteria</taxon>
        <taxon>Bacillati</taxon>
        <taxon>Actinomycetota</taxon>
        <taxon>Actinomycetes</taxon>
        <taxon>Propionibacteriales</taxon>
        <taxon>Propionibacteriaceae</taxon>
        <taxon>Microlunatus</taxon>
    </lineage>
</organism>
<dbReference type="KEGG" id="mik:FOE78_01820"/>
<accession>A0A516PUF6</accession>
<dbReference type="EMBL" id="CP041692">
    <property type="protein sequence ID" value="QDP94824.1"/>
    <property type="molecule type" value="Genomic_DNA"/>
</dbReference>
<gene>
    <name evidence="2" type="ORF">FOE78_01820</name>
</gene>
<dbReference type="Pfam" id="PF12728">
    <property type="entry name" value="HTH_17"/>
    <property type="match status" value="1"/>
</dbReference>
<proteinExistence type="predicted"/>
<evidence type="ECO:0000313" key="3">
    <source>
        <dbReference type="Proteomes" id="UP000319263"/>
    </source>
</evidence>
<dbReference type="InterPro" id="IPR041657">
    <property type="entry name" value="HTH_17"/>
</dbReference>
<name>A0A516PUF6_9ACTN</name>
<sequence>MTANAVDHEVRVLRPKWYTVAQVAELLGYGESKVRSLILAGDLRSLKDGRSRRVLPEWVDEYVAMRAAEAEQAWWTS</sequence>
<evidence type="ECO:0000259" key="1">
    <source>
        <dbReference type="Pfam" id="PF12728"/>
    </source>
</evidence>
<feature type="domain" description="Helix-turn-helix" evidence="1">
    <location>
        <begin position="17"/>
        <end position="65"/>
    </location>
</feature>
<evidence type="ECO:0000313" key="2">
    <source>
        <dbReference type="EMBL" id="QDP94824.1"/>
    </source>
</evidence>
<dbReference type="NCBIfam" id="TIGR01764">
    <property type="entry name" value="excise"/>
    <property type="match status" value="1"/>
</dbReference>